<evidence type="ECO:0000256" key="7">
    <source>
        <dbReference type="ARBA" id="ARBA00049556"/>
    </source>
</evidence>
<dbReference type="EMBL" id="PQSP01000008">
    <property type="protein sequence ID" value="RUS65862.1"/>
    <property type="molecule type" value="Genomic_DNA"/>
</dbReference>
<dbReference type="GO" id="GO:0006635">
    <property type="term" value="P:fatty acid beta-oxidation"/>
    <property type="evidence" value="ECO:0007669"/>
    <property type="project" value="UniProtKB-UniPathway"/>
</dbReference>
<dbReference type="EC" id="1.1.1.35" evidence="10"/>
<evidence type="ECO:0000256" key="1">
    <source>
        <dbReference type="ARBA" id="ARBA00005005"/>
    </source>
</evidence>
<evidence type="ECO:0000256" key="6">
    <source>
        <dbReference type="ARBA" id="ARBA00023098"/>
    </source>
</evidence>
<reference evidence="10 11" key="1">
    <citation type="submission" date="2018-01" db="EMBL/GenBank/DDBJ databases">
        <title>Saezia sanguinis gen. nov., sp. nov., in the order Burkholderiales isolated from human blood.</title>
        <authorList>
            <person name="Medina-Pascual M.J."/>
            <person name="Valdezate S."/>
            <person name="Monzon S."/>
            <person name="Cuesta I."/>
            <person name="Carrasco G."/>
            <person name="Villalon P."/>
            <person name="Saez-Nieto J.A."/>
        </authorList>
    </citation>
    <scope>NUCLEOTIDE SEQUENCE [LARGE SCALE GENOMIC DNA]</scope>
    <source>
        <strain evidence="10 11">CNM695-12</strain>
    </source>
</reference>
<keyword evidence="6" id="KW-0443">Lipid metabolism</keyword>
<dbReference type="InterPro" id="IPR001753">
    <property type="entry name" value="Enoyl-CoA_hydra/iso"/>
</dbReference>
<organism evidence="10 11">
    <name type="scientific">Saezia sanguinis</name>
    <dbReference type="NCBI Taxonomy" id="1965230"/>
    <lineage>
        <taxon>Bacteria</taxon>
        <taxon>Pseudomonadati</taxon>
        <taxon>Pseudomonadota</taxon>
        <taxon>Betaproteobacteria</taxon>
        <taxon>Burkholderiales</taxon>
        <taxon>Saeziaceae</taxon>
        <taxon>Saezia</taxon>
    </lineage>
</organism>
<dbReference type="Gene3D" id="3.40.50.720">
    <property type="entry name" value="NAD(P)-binding Rossmann-like Domain"/>
    <property type="match status" value="1"/>
</dbReference>
<evidence type="ECO:0000256" key="3">
    <source>
        <dbReference type="ARBA" id="ARBA00022963"/>
    </source>
</evidence>
<evidence type="ECO:0000259" key="9">
    <source>
        <dbReference type="Pfam" id="PF02737"/>
    </source>
</evidence>
<evidence type="ECO:0000259" key="8">
    <source>
        <dbReference type="Pfam" id="PF00725"/>
    </source>
</evidence>
<dbReference type="Gene3D" id="1.10.1040.50">
    <property type="match status" value="1"/>
</dbReference>
<dbReference type="Pfam" id="PF02737">
    <property type="entry name" value="3HCDH_N"/>
    <property type="match status" value="1"/>
</dbReference>
<keyword evidence="4 10" id="KW-0560">Oxidoreductase</keyword>
<proteinExistence type="predicted"/>
<dbReference type="InterPro" id="IPR036291">
    <property type="entry name" value="NAD(P)-bd_dom_sf"/>
</dbReference>
<comment type="pathway">
    <text evidence="1">Lipid metabolism; fatty acid beta-oxidation.</text>
</comment>
<dbReference type="RefSeq" id="WP_126980640.1">
    <property type="nucleotide sequence ID" value="NZ_PQSP01000008.1"/>
</dbReference>
<dbReference type="CDD" id="cd06558">
    <property type="entry name" value="crotonase-like"/>
    <property type="match status" value="1"/>
</dbReference>
<dbReference type="PANTHER" id="PTHR48075:SF7">
    <property type="entry name" value="3-HYDROXYACYL-COA DEHYDROGENASE-RELATED"/>
    <property type="match status" value="1"/>
</dbReference>
<evidence type="ECO:0000256" key="2">
    <source>
        <dbReference type="ARBA" id="ARBA00022832"/>
    </source>
</evidence>
<comment type="caution">
    <text evidence="10">The sequence shown here is derived from an EMBL/GenBank/DDBJ whole genome shotgun (WGS) entry which is preliminary data.</text>
</comment>
<dbReference type="Proteomes" id="UP000286947">
    <property type="component" value="Unassembled WGS sequence"/>
</dbReference>
<keyword evidence="3" id="KW-0442">Lipid degradation</keyword>
<dbReference type="InterPro" id="IPR008927">
    <property type="entry name" value="6-PGluconate_DH-like_C_sf"/>
</dbReference>
<dbReference type="Gene3D" id="3.90.226.10">
    <property type="entry name" value="2-enoyl-CoA Hydratase, Chain A, domain 1"/>
    <property type="match status" value="1"/>
</dbReference>
<dbReference type="GO" id="GO:0003857">
    <property type="term" value="F:(3S)-3-hydroxyacyl-CoA dehydrogenase (NAD+) activity"/>
    <property type="evidence" value="ECO:0007669"/>
    <property type="project" value="UniProtKB-EC"/>
</dbReference>
<feature type="domain" description="3-hydroxyacyl-CoA dehydrogenase C-terminal" evidence="8">
    <location>
        <begin position="194"/>
        <end position="293"/>
    </location>
</feature>
<keyword evidence="11" id="KW-1185">Reference proteome</keyword>
<sequence length="794" mass="86526">MTEFKFRKVAVLGAGVMGAQIAAHLINVRVPVVLFDLAAKEGNKNGIVSQAVERLKKLRPAPLAVVDEAALIQQANYDEHLPLLSECDLIIEAIAERMDWKIDLYERIAPHIAPHAIVASNTSGLSMNQLADVLPQAIRPRFCGVHFFNPPRAMHYLELIPTRETRADVMDTVETFATTVLGKGVVRAFDTPNFIGNRIGFAALLIGMVEADKFGFSPDLVDDLTGKKLARSGSATYRTMDVVGLDTAMHVIKTMDDQLPKDPFHAIYQLPSSMADLIAKGQLGQKSGAGYFKKVGRDILRYDAAKGDYVPGGLKASDVVSQILKMPASQRLDALRTSTDTQAKYLWAILRDIFHYSAVHLAEVAPCARDIDFAMRWGFGWKQGPFELWQEAGWQKVANWIKEDIDAKLTLCDEPLPAWVFDGRNGVHLPEGSWSAQSGSYLPQSALPVYQRQYFRENVLGGAALDPKKTGQTIYEDEAIRLWTLDEPVLIASLKTKVHALSRVAVHGLHKAIDEAENGGYQGLVIWAPDALFSAGFDLKTVMELCASQGAAAVEKDLADLQRLSLRLRYALVPTVAAVHGKALGGGCEIALYCARRVMALESAMGLVEFNVGVIPAGGGLTYLARRAAEKAGSGHGLGTEPFILPVFDQVMAAQTSGSALDAVKLGYALHSDIVVPHKDELLYVAIQQARAMSASGYRPPLQQPFPVGGTGLQKVLQQRLQAWRQAEKCTEYDEVIGQSLARVLSGGDVAAGTVVTEADLIALERQEFIRLLGNEKTLQRIEGMLNTGKAVRN</sequence>
<dbReference type="SUPFAM" id="SSF52096">
    <property type="entry name" value="ClpP/crotonase"/>
    <property type="match status" value="1"/>
</dbReference>
<name>A0A433SAW0_9BURK</name>
<dbReference type="AlphaFoldDB" id="A0A433SAW0"/>
<evidence type="ECO:0000313" key="11">
    <source>
        <dbReference type="Proteomes" id="UP000286947"/>
    </source>
</evidence>
<protein>
    <submittedName>
        <fullName evidence="10">Putative 3-hydroxyacyl-CoA dehydrogenase</fullName>
        <ecNumber evidence="10">1.1.1.35</ecNumber>
    </submittedName>
</protein>
<keyword evidence="5" id="KW-0520">NAD</keyword>
<dbReference type="PANTHER" id="PTHR48075">
    <property type="entry name" value="3-HYDROXYACYL-COA DEHYDROGENASE FAMILY PROTEIN"/>
    <property type="match status" value="1"/>
</dbReference>
<evidence type="ECO:0000313" key="10">
    <source>
        <dbReference type="EMBL" id="RUS65862.1"/>
    </source>
</evidence>
<dbReference type="Pfam" id="PF00378">
    <property type="entry name" value="ECH_1"/>
    <property type="match status" value="1"/>
</dbReference>
<evidence type="ECO:0000256" key="5">
    <source>
        <dbReference type="ARBA" id="ARBA00023027"/>
    </source>
</evidence>
<dbReference type="SUPFAM" id="SSF48179">
    <property type="entry name" value="6-phosphogluconate dehydrogenase C-terminal domain-like"/>
    <property type="match status" value="2"/>
</dbReference>
<dbReference type="GO" id="GO:0070403">
    <property type="term" value="F:NAD+ binding"/>
    <property type="evidence" value="ECO:0007669"/>
    <property type="project" value="InterPro"/>
</dbReference>
<keyword evidence="2" id="KW-0276">Fatty acid metabolism</keyword>
<dbReference type="UniPathway" id="UPA00659"/>
<evidence type="ECO:0000256" key="4">
    <source>
        <dbReference type="ARBA" id="ARBA00023002"/>
    </source>
</evidence>
<dbReference type="InterPro" id="IPR006176">
    <property type="entry name" value="3-OHacyl-CoA_DH_NAD-bd"/>
</dbReference>
<accession>A0A433SAW0</accession>
<comment type="catalytic activity">
    <reaction evidence="7">
        <text>a (3S)-3-hydroxyacyl-CoA + NAD(+) = a 3-oxoacyl-CoA + NADH + H(+)</text>
        <dbReference type="Rhea" id="RHEA:22432"/>
        <dbReference type="ChEBI" id="CHEBI:15378"/>
        <dbReference type="ChEBI" id="CHEBI:57318"/>
        <dbReference type="ChEBI" id="CHEBI:57540"/>
        <dbReference type="ChEBI" id="CHEBI:57945"/>
        <dbReference type="ChEBI" id="CHEBI:90726"/>
        <dbReference type="EC" id="1.1.1.35"/>
    </reaction>
</comment>
<gene>
    <name evidence="10" type="primary">fadN</name>
    <name evidence="10" type="ORF">CUZ56_02462</name>
</gene>
<dbReference type="InterPro" id="IPR006108">
    <property type="entry name" value="3HC_DH_C"/>
</dbReference>
<dbReference type="InterPro" id="IPR029045">
    <property type="entry name" value="ClpP/crotonase-like_dom_sf"/>
</dbReference>
<feature type="domain" description="3-hydroxyacyl-CoA dehydrogenase NAD binding" evidence="9">
    <location>
        <begin position="8"/>
        <end position="188"/>
    </location>
</feature>
<dbReference type="Pfam" id="PF00725">
    <property type="entry name" value="3HCDH"/>
    <property type="match status" value="1"/>
</dbReference>
<dbReference type="SUPFAM" id="SSF51735">
    <property type="entry name" value="NAD(P)-binding Rossmann-fold domains"/>
    <property type="match status" value="1"/>
</dbReference>
<dbReference type="OrthoDB" id="5287258at2"/>